<dbReference type="EMBL" id="JBHTAI010000034">
    <property type="protein sequence ID" value="MFC7153380.1"/>
    <property type="molecule type" value="Genomic_DNA"/>
</dbReference>
<comment type="caution">
    <text evidence="1">The sequence shown here is derived from an EMBL/GenBank/DDBJ whole genome shotgun (WGS) entry which is preliminary data.</text>
</comment>
<reference evidence="2" key="1">
    <citation type="journal article" date="2019" name="Int. J. Syst. Evol. Microbiol.">
        <title>The Global Catalogue of Microorganisms (GCM) 10K type strain sequencing project: providing services to taxonomists for standard genome sequencing and annotation.</title>
        <authorList>
            <consortium name="The Broad Institute Genomics Platform"/>
            <consortium name="The Broad Institute Genome Sequencing Center for Infectious Disease"/>
            <person name="Wu L."/>
            <person name="Ma J."/>
        </authorList>
    </citation>
    <scope>NUCLEOTIDE SEQUENCE [LARGE SCALE GENOMIC DNA]</scope>
    <source>
        <strain evidence="2">KCTC 12907</strain>
    </source>
</reference>
<organism evidence="1 2">
    <name type="scientific">Cohnella cellulosilytica</name>
    <dbReference type="NCBI Taxonomy" id="986710"/>
    <lineage>
        <taxon>Bacteria</taxon>
        <taxon>Bacillati</taxon>
        <taxon>Bacillota</taxon>
        <taxon>Bacilli</taxon>
        <taxon>Bacillales</taxon>
        <taxon>Paenibacillaceae</taxon>
        <taxon>Cohnella</taxon>
    </lineage>
</organism>
<name>A0ABW2FJP5_9BACL</name>
<dbReference type="RefSeq" id="WP_378050466.1">
    <property type="nucleotide sequence ID" value="NZ_JBHMDN010000027.1"/>
</dbReference>
<dbReference type="Proteomes" id="UP001596378">
    <property type="component" value="Unassembled WGS sequence"/>
</dbReference>
<accession>A0ABW2FJP5</accession>
<keyword evidence="2" id="KW-1185">Reference proteome</keyword>
<gene>
    <name evidence="1" type="ORF">ACFQMJ_33055</name>
</gene>
<proteinExistence type="predicted"/>
<evidence type="ECO:0000313" key="1">
    <source>
        <dbReference type="EMBL" id="MFC7153380.1"/>
    </source>
</evidence>
<evidence type="ECO:0008006" key="3">
    <source>
        <dbReference type="Google" id="ProtNLM"/>
    </source>
</evidence>
<evidence type="ECO:0000313" key="2">
    <source>
        <dbReference type="Proteomes" id="UP001596378"/>
    </source>
</evidence>
<sequence length="264" mass="30872">MAKLDFNWMEKSFHLMMVEPKDSVYSASVAELLNANDMQTFLAVYALQIGALDCAAAAAYFIRRLAGVLLAQQYFISVHNTIVDFSLANLKVYLTDQARVVFQPQVWREETGPLDEEKRNRWLLQTQSFLYGEVAWPIIRSLSALSHMRVEELWGQLPTLFLYRLRTLSKTMNKSEYRKRLEQDFYFLRQEVPPSVFHLSSNPFDHRARMVPHIENPGLQVQLKPACCRYYRTESGVYCYTCPLLDDEDREIRRMLHRAQRSSG</sequence>
<protein>
    <recommendedName>
        <fullName evidence="3">Ferric iron reductase protein FhuF</fullName>
    </recommendedName>
</protein>